<organism evidence="2 3">
    <name type="scientific">Nostocoides australiense Ben110</name>
    <dbReference type="NCBI Taxonomy" id="1193182"/>
    <lineage>
        <taxon>Bacteria</taxon>
        <taxon>Bacillati</taxon>
        <taxon>Actinomycetota</taxon>
        <taxon>Actinomycetes</taxon>
        <taxon>Micrococcales</taxon>
        <taxon>Intrasporangiaceae</taxon>
        <taxon>Nostocoides</taxon>
    </lineage>
</organism>
<feature type="compositionally biased region" description="Basic and acidic residues" evidence="1">
    <location>
        <begin position="55"/>
        <end position="64"/>
    </location>
</feature>
<comment type="caution">
    <text evidence="2">The sequence shown here is derived from an EMBL/GenBank/DDBJ whole genome shotgun (WGS) entry which is preliminary data.</text>
</comment>
<evidence type="ECO:0000313" key="3">
    <source>
        <dbReference type="Proteomes" id="UP000035763"/>
    </source>
</evidence>
<feature type="region of interest" description="Disordered" evidence="1">
    <location>
        <begin position="1"/>
        <end position="64"/>
    </location>
</feature>
<dbReference type="Proteomes" id="UP000035763">
    <property type="component" value="Unassembled WGS sequence"/>
</dbReference>
<dbReference type="AlphaFoldDB" id="W6JZ74"/>
<evidence type="ECO:0000313" key="2">
    <source>
        <dbReference type="EMBL" id="CCH74457.1"/>
    </source>
</evidence>
<dbReference type="EMBL" id="CAJA01000388">
    <property type="protein sequence ID" value="CCH74457.1"/>
    <property type="molecule type" value="Genomic_DNA"/>
</dbReference>
<evidence type="ECO:0000256" key="1">
    <source>
        <dbReference type="SAM" id="MobiDB-lite"/>
    </source>
</evidence>
<sequence length="116" mass="12442">MVTGPIRPVDPEDADSVEAGVPESLADVAAEPAAVEDAADVPGEDELELSPEPHAASEVDRSRAADAAASRERLREIMIRLLPFEVAPWARQGREVWRCPAGTIPARSRPSSTCWS</sequence>
<reference evidence="2 3" key="1">
    <citation type="journal article" date="2013" name="ISME J.">
        <title>A metabolic model for members of the genus Tetrasphaera involved in enhanced biological phosphorus removal.</title>
        <authorList>
            <person name="Kristiansen R."/>
            <person name="Nguyen H.T.T."/>
            <person name="Saunders A.M."/>
            <person name="Nielsen J.L."/>
            <person name="Wimmer R."/>
            <person name="Le V.Q."/>
            <person name="McIlroy S.J."/>
            <person name="Petrovski S."/>
            <person name="Seviour R.J."/>
            <person name="Calteau A."/>
            <person name="Nielsen K.L."/>
            <person name="Nielsen P.H."/>
        </authorList>
    </citation>
    <scope>NUCLEOTIDE SEQUENCE [LARGE SCALE GENOMIC DNA]</scope>
    <source>
        <strain evidence="2 3">Ben110</strain>
    </source>
</reference>
<name>W6JZ74_9MICO</name>
<proteinExistence type="predicted"/>
<keyword evidence="3" id="KW-1185">Reference proteome</keyword>
<gene>
    <name evidence="2" type="ORF">BN11_4480004</name>
</gene>
<feature type="compositionally biased region" description="Low complexity" evidence="1">
    <location>
        <begin position="26"/>
        <end position="36"/>
    </location>
</feature>
<feature type="compositionally biased region" description="Acidic residues" evidence="1">
    <location>
        <begin position="37"/>
        <end position="49"/>
    </location>
</feature>
<protein>
    <submittedName>
        <fullName evidence="2">Uncharacterized protein</fullName>
    </submittedName>
</protein>
<dbReference type="STRING" id="1193182.BN11_4480004"/>
<accession>W6JZ74</accession>